<feature type="domain" description="Cytochrome c-type biogenesis protein H TPR" evidence="7">
    <location>
        <begin position="140"/>
        <end position="275"/>
    </location>
</feature>
<comment type="subcellular location">
    <subcellularLocation>
        <location evidence="1">Cell envelope</location>
    </subcellularLocation>
</comment>
<evidence type="ECO:0000256" key="3">
    <source>
        <dbReference type="ARBA" id="ARBA00022748"/>
    </source>
</evidence>
<sequence length="423" mass="46306">MFWIISTLLFVLALLFVLLPVIRHSNKAVAGLKERNAANLSIYKERLGEIRAELSEGHIDQTEFDALEAELSRTLLSDVDGSDDATDQSAAEQAKASWFSPLRLIPLLMAVAVLPLSIWLYGLWGFSNDLQVAQIFDRSRAAQNDPEQIRDIIFELGEVIERDRENGWAWYFLARNLVSLGQFEQAAVAFERASENIEHPQDRAVVLGQYAQAQYIADGQQMTAEVMQIIDSAQRLNPSEPAVLQLLGADAYVNRDFQSALTYWQRLLNMTPAGSEDGEFLRMMIADAQAQMTQQSAADADPMASAPQIQVSLSLSPELDVPDDTRVFVSAQDSARPGPPLAARLLTVADLPLVVDLSDADAVGPFNLSSASEVVVVATVSLSGTADVQSGDFQARSAPVMLDHDAEPENPARIQIMISEPVP</sequence>
<dbReference type="InterPro" id="IPR056412">
    <property type="entry name" value="Ig_CycH"/>
</dbReference>
<evidence type="ECO:0000256" key="5">
    <source>
        <dbReference type="SAM" id="Phobius"/>
    </source>
</evidence>
<dbReference type="Pfam" id="PF23914">
    <property type="entry name" value="TPR_CcmH_CycH"/>
    <property type="match status" value="1"/>
</dbReference>
<feature type="domain" description="Cytochrome c-type biogenesis protein H Ig-like" evidence="6">
    <location>
        <begin position="309"/>
        <end position="405"/>
    </location>
</feature>
<dbReference type="InterPro" id="IPR051263">
    <property type="entry name" value="C-type_cytochrome_biogenesis"/>
</dbReference>
<keyword evidence="5" id="KW-0812">Transmembrane</keyword>
<dbReference type="GO" id="GO:0017004">
    <property type="term" value="P:cytochrome complex assembly"/>
    <property type="evidence" value="ECO:0007669"/>
    <property type="project" value="UniProtKB-KW"/>
</dbReference>
<keyword evidence="4" id="KW-0802">TPR repeat</keyword>
<dbReference type="SUPFAM" id="SSF48452">
    <property type="entry name" value="TPR-like"/>
    <property type="match status" value="1"/>
</dbReference>
<dbReference type="Gene3D" id="1.25.40.10">
    <property type="entry name" value="Tetratricopeptide repeat domain"/>
    <property type="match status" value="1"/>
</dbReference>
<evidence type="ECO:0000259" key="6">
    <source>
        <dbReference type="Pfam" id="PF23892"/>
    </source>
</evidence>
<keyword evidence="2" id="KW-0677">Repeat</keyword>
<dbReference type="RefSeq" id="WP_058021754.1">
    <property type="nucleotide sequence ID" value="NZ_CP013189.1"/>
</dbReference>
<dbReference type="InterPro" id="IPR017560">
    <property type="entry name" value="Cyt_c_biogenesis_CcmI"/>
</dbReference>
<dbReference type="InterPro" id="IPR011990">
    <property type="entry name" value="TPR-like_helical_dom_sf"/>
</dbReference>
<reference evidence="8 9" key="1">
    <citation type="submission" date="2015-11" db="EMBL/GenBank/DDBJ databases">
        <authorList>
            <person name="Zhang Y."/>
            <person name="Guo Z."/>
        </authorList>
    </citation>
    <scope>NUCLEOTIDE SEQUENCE [LARGE SCALE GENOMIC DNA]</scope>
    <source>
        <strain evidence="8 9">KCTC 32221</strain>
    </source>
</reference>
<protein>
    <submittedName>
        <fullName evidence="8">Uncharacterized protein</fullName>
    </submittedName>
</protein>
<dbReference type="PANTHER" id="PTHR47870:SF4">
    <property type="entry name" value="CYTOCHROME C-TYPE BIOGENESIS PROTEIN CYCH"/>
    <property type="match status" value="1"/>
</dbReference>
<dbReference type="PANTHER" id="PTHR47870">
    <property type="entry name" value="CYTOCHROME C-TYPE BIOGENESIS PROTEIN CCMH"/>
    <property type="match status" value="1"/>
</dbReference>
<evidence type="ECO:0000313" key="9">
    <source>
        <dbReference type="Proteomes" id="UP000065641"/>
    </source>
</evidence>
<dbReference type="AlphaFoldDB" id="A0A0S2KEA2"/>
<dbReference type="Pfam" id="PF23892">
    <property type="entry name" value="Ig_CycH"/>
    <property type="match status" value="1"/>
</dbReference>
<evidence type="ECO:0000313" key="8">
    <source>
        <dbReference type="EMBL" id="ALO46306.1"/>
    </source>
</evidence>
<name>A0A0S2KEA2_9GAMM</name>
<evidence type="ECO:0000256" key="4">
    <source>
        <dbReference type="ARBA" id="ARBA00022803"/>
    </source>
</evidence>
<dbReference type="GO" id="GO:0030313">
    <property type="term" value="C:cell envelope"/>
    <property type="evidence" value="ECO:0007669"/>
    <property type="project" value="UniProtKB-SubCell"/>
</dbReference>
<keyword evidence="3" id="KW-0201">Cytochrome c-type biogenesis</keyword>
<keyword evidence="5" id="KW-0472">Membrane</keyword>
<dbReference type="NCBIfam" id="TIGR03142">
    <property type="entry name" value="cytochro_ccmI"/>
    <property type="match status" value="1"/>
</dbReference>
<feature type="transmembrane region" description="Helical" evidence="5">
    <location>
        <begin position="104"/>
        <end position="124"/>
    </location>
</feature>
<proteinExistence type="predicted"/>
<keyword evidence="5" id="KW-1133">Transmembrane helix</keyword>
<dbReference type="EMBL" id="CP013189">
    <property type="protein sequence ID" value="ALO46306.1"/>
    <property type="molecule type" value="Genomic_DNA"/>
</dbReference>
<evidence type="ECO:0000256" key="2">
    <source>
        <dbReference type="ARBA" id="ARBA00022737"/>
    </source>
</evidence>
<keyword evidence="9" id="KW-1185">Reference proteome</keyword>
<accession>A0A0S2KEA2</accession>
<dbReference type="Proteomes" id="UP000065641">
    <property type="component" value="Chromosome"/>
</dbReference>
<evidence type="ECO:0000256" key="1">
    <source>
        <dbReference type="ARBA" id="ARBA00004196"/>
    </source>
</evidence>
<dbReference type="STRING" id="1249552.PS2015_1654"/>
<dbReference type="OrthoDB" id="9776053at2"/>
<evidence type="ECO:0000259" key="7">
    <source>
        <dbReference type="Pfam" id="PF23914"/>
    </source>
</evidence>
<dbReference type="KEGG" id="pspi:PS2015_1654"/>
<gene>
    <name evidence="8" type="ORF">PS2015_1654</name>
</gene>
<dbReference type="GO" id="GO:0005886">
    <property type="term" value="C:plasma membrane"/>
    <property type="evidence" value="ECO:0007669"/>
    <property type="project" value="TreeGrafter"/>
</dbReference>
<dbReference type="InterPro" id="IPR056413">
    <property type="entry name" value="TPR_CcmH_CycH"/>
</dbReference>
<organism evidence="8 9">
    <name type="scientific">Pseudohongiella spirulinae</name>
    <dbReference type="NCBI Taxonomy" id="1249552"/>
    <lineage>
        <taxon>Bacteria</taxon>
        <taxon>Pseudomonadati</taxon>
        <taxon>Pseudomonadota</taxon>
        <taxon>Gammaproteobacteria</taxon>
        <taxon>Pseudomonadales</taxon>
        <taxon>Pseudohongiellaceae</taxon>
        <taxon>Pseudohongiella</taxon>
    </lineage>
</organism>